<gene>
    <name evidence="2" type="ORF">THIOM_001416</name>
</gene>
<protein>
    <submittedName>
        <fullName evidence="2">Uncharacterized protein</fullName>
    </submittedName>
</protein>
<evidence type="ECO:0000256" key="1">
    <source>
        <dbReference type="SAM" id="MobiDB-lite"/>
    </source>
</evidence>
<evidence type="ECO:0000313" key="2">
    <source>
        <dbReference type="EMBL" id="OAD22770.1"/>
    </source>
</evidence>
<organism evidence="2 3">
    <name type="scientific">Candidatus Thiomargarita nelsonii</name>
    <dbReference type="NCBI Taxonomy" id="1003181"/>
    <lineage>
        <taxon>Bacteria</taxon>
        <taxon>Pseudomonadati</taxon>
        <taxon>Pseudomonadota</taxon>
        <taxon>Gammaproteobacteria</taxon>
        <taxon>Thiotrichales</taxon>
        <taxon>Thiotrichaceae</taxon>
        <taxon>Thiomargarita</taxon>
    </lineage>
</organism>
<comment type="caution">
    <text evidence="2">The sequence shown here is derived from an EMBL/GenBank/DDBJ whole genome shotgun (WGS) entry which is preliminary data.</text>
</comment>
<feature type="region of interest" description="Disordered" evidence="1">
    <location>
        <begin position="1"/>
        <end position="25"/>
    </location>
</feature>
<sequence length="58" mass="6648">MKPRPTCPISDNKKRFKPAPTPKANKRAEPIISLIKRSTSCSLPIYYTKILITIYMLI</sequence>
<keyword evidence="3" id="KW-1185">Reference proteome</keyword>
<accession>A0A176S427</accession>
<reference evidence="2 3" key="1">
    <citation type="submission" date="2016-05" db="EMBL/GenBank/DDBJ databases">
        <title>Single-cell genome of chain-forming Candidatus Thiomargarita nelsonii and comparison to other large sulfur-oxidizing bacteria.</title>
        <authorList>
            <person name="Winkel M."/>
            <person name="Salman V."/>
            <person name="Woyke T."/>
            <person name="Schulz-Vogt H."/>
            <person name="Richter M."/>
            <person name="Flood B."/>
            <person name="Bailey J."/>
            <person name="Amann R."/>
            <person name="Mussmann M."/>
        </authorList>
    </citation>
    <scope>NUCLEOTIDE SEQUENCE [LARGE SCALE GENOMIC DNA]</scope>
    <source>
        <strain evidence="2 3">THI036</strain>
    </source>
</reference>
<name>A0A176S427_9GAMM</name>
<dbReference type="Proteomes" id="UP000076962">
    <property type="component" value="Unassembled WGS sequence"/>
</dbReference>
<proteinExistence type="predicted"/>
<evidence type="ECO:0000313" key="3">
    <source>
        <dbReference type="Proteomes" id="UP000076962"/>
    </source>
</evidence>
<dbReference type="EMBL" id="LUTY01000751">
    <property type="protein sequence ID" value="OAD22770.1"/>
    <property type="molecule type" value="Genomic_DNA"/>
</dbReference>
<dbReference type="AlphaFoldDB" id="A0A176S427"/>